<dbReference type="PANTHER" id="PTHR19836">
    <property type="entry name" value="30S RIBOSOMAL PROTEIN S14"/>
    <property type="match status" value="1"/>
</dbReference>
<accession>A0A061AKA4</accession>
<sequence>MGVFRFPVKFQLPTSYTNARVIRDHFKRQQAAEHEVTTQALKYIARNTALPARARLEAQLQLTTMPNYTRMTAVKDRCVSSGHARGVIKQFRTNRYQFREMALAGELPGVRKGSW</sequence>
<evidence type="ECO:0000256" key="4">
    <source>
        <dbReference type="ARBA" id="ARBA00076896"/>
    </source>
</evidence>
<organism evidence="5">
    <name type="scientific">Cyberlindnera fabianii</name>
    <name type="common">Yeast</name>
    <name type="synonym">Hansenula fabianii</name>
    <dbReference type="NCBI Taxonomy" id="36022"/>
    <lineage>
        <taxon>Eukaryota</taxon>
        <taxon>Fungi</taxon>
        <taxon>Dikarya</taxon>
        <taxon>Ascomycota</taxon>
        <taxon>Saccharomycotina</taxon>
        <taxon>Saccharomycetes</taxon>
        <taxon>Phaffomycetales</taxon>
        <taxon>Phaffomycetaceae</taxon>
        <taxon>Cyberlindnera</taxon>
    </lineage>
</organism>
<evidence type="ECO:0000313" key="5">
    <source>
        <dbReference type="EMBL" id="CDR37984.1"/>
    </source>
</evidence>
<dbReference type="GO" id="GO:0005763">
    <property type="term" value="C:mitochondrial small ribosomal subunit"/>
    <property type="evidence" value="ECO:0007669"/>
    <property type="project" value="TreeGrafter"/>
</dbReference>
<dbReference type="VEuPathDB" id="FungiDB:BON22_5462"/>
<dbReference type="EMBL" id="LK052886">
    <property type="protein sequence ID" value="CDR37984.1"/>
    <property type="molecule type" value="Genomic_DNA"/>
</dbReference>
<dbReference type="InterPro" id="IPR001209">
    <property type="entry name" value="Ribosomal_uS14"/>
</dbReference>
<proteinExistence type="inferred from homology"/>
<dbReference type="GO" id="GO:0006412">
    <property type="term" value="P:translation"/>
    <property type="evidence" value="ECO:0007669"/>
    <property type="project" value="InterPro"/>
</dbReference>
<evidence type="ECO:0000256" key="3">
    <source>
        <dbReference type="ARBA" id="ARBA00023274"/>
    </source>
</evidence>
<keyword evidence="2" id="KW-0689">Ribosomal protein</keyword>
<dbReference type="OrthoDB" id="413436at2759"/>
<keyword evidence="3" id="KW-0687">Ribonucleoprotein</keyword>
<evidence type="ECO:0000256" key="2">
    <source>
        <dbReference type="ARBA" id="ARBA00022980"/>
    </source>
</evidence>
<reference evidence="5" key="1">
    <citation type="journal article" date="2014" name="Genome Announc.">
        <title>Genome sequence of the yeast Cyberlindnera fabianii (Hansenula fabianii).</title>
        <authorList>
            <person name="Freel K.C."/>
            <person name="Sarilar V."/>
            <person name="Neuveglise C."/>
            <person name="Devillers H."/>
            <person name="Friedrich A."/>
            <person name="Schacherer J."/>
        </authorList>
    </citation>
    <scope>NUCLEOTIDE SEQUENCE</scope>
    <source>
        <strain evidence="5">YJS4271</strain>
    </source>
</reference>
<evidence type="ECO:0000256" key="1">
    <source>
        <dbReference type="ARBA" id="ARBA00009083"/>
    </source>
</evidence>
<comment type="similarity">
    <text evidence="1">Belongs to the universal ribosomal protein uS14 family.</text>
</comment>
<dbReference type="AlphaFoldDB" id="A0A061AKA4"/>
<gene>
    <name evidence="5" type="ORF">CYFA0S_01e19878g</name>
</gene>
<dbReference type="Pfam" id="PF00253">
    <property type="entry name" value="Ribosomal_S14"/>
    <property type="match status" value="1"/>
</dbReference>
<name>A0A061AKA4_CYBFA</name>
<dbReference type="PANTHER" id="PTHR19836:SF19">
    <property type="entry name" value="SMALL RIBOSOMAL SUBUNIT PROTEIN US14M"/>
    <property type="match status" value="1"/>
</dbReference>
<dbReference type="PhylomeDB" id="A0A061AKA4"/>
<dbReference type="GO" id="GO:0003735">
    <property type="term" value="F:structural constituent of ribosome"/>
    <property type="evidence" value="ECO:0007669"/>
    <property type="project" value="InterPro"/>
</dbReference>
<dbReference type="FunFam" id="1.10.287.1480:FF:000001">
    <property type="entry name" value="30S ribosomal protein S14"/>
    <property type="match status" value="1"/>
</dbReference>
<protein>
    <recommendedName>
        <fullName evidence="4">37S ribosomal protein MRP2, mitochondrial</fullName>
    </recommendedName>
</protein>
<dbReference type="Gene3D" id="1.10.287.1480">
    <property type="match status" value="1"/>
</dbReference>
<dbReference type="SUPFAM" id="SSF57716">
    <property type="entry name" value="Glucocorticoid receptor-like (DNA-binding domain)"/>
    <property type="match status" value="1"/>
</dbReference>